<dbReference type="AlphaFoldDB" id="A0AAD5DKF9"/>
<feature type="region of interest" description="Disordered" evidence="1">
    <location>
        <begin position="369"/>
        <end position="389"/>
    </location>
</feature>
<feature type="compositionally biased region" description="Low complexity" evidence="1">
    <location>
        <begin position="46"/>
        <end position="74"/>
    </location>
</feature>
<dbReference type="EMBL" id="JADXDR010000104">
    <property type="protein sequence ID" value="KAI7839277.1"/>
    <property type="molecule type" value="Genomic_DNA"/>
</dbReference>
<dbReference type="Gene3D" id="3.40.50.1110">
    <property type="entry name" value="SGNH hydrolase"/>
    <property type="match status" value="1"/>
</dbReference>
<dbReference type="Proteomes" id="UP001205105">
    <property type="component" value="Unassembled WGS sequence"/>
</dbReference>
<gene>
    <name evidence="4" type="ORF">COHA_006975</name>
</gene>
<evidence type="ECO:0000259" key="3">
    <source>
        <dbReference type="Pfam" id="PF13472"/>
    </source>
</evidence>
<sequence>MRSSLHLVGAFLAGSLLVTLLLLGLPQQGGRQGCPLLHGGLQPPAALQSQLQPQPAAQQQQQQQQQQALPATQAEKVQQAPEHEAAEQTVVKELEKWRQPVQLPWPPVLSELQLKRGLAYYGGGQRMERVAAALMAGQPITAVTIGGSVARGAGSTRPERAFPAMFFSFLNATFPHPQHTFLNKAIGGTTSGIFATCAEKLVPPETDLVVVEFTFNEPGDQPFIFPHRRGFEQLLRKLARLPRAPAVIVLHHYAWYFSDGDGLKAGLFYRAAEMQLSTMAQYYDMPSPSLRNALYKAMQSNVPPFKVSKVHKAGSITPAGLALKPAGAEKADYLFYDNIHPSDTGHQALAELLAGVVQTAVKNVVETASRETAAGGSSPLLDSLRAGGGSGSAAGAAPAKAVKLPPPMIPGNAAHATTLCAMQEEFQSVATAKDGFEWRPERPDAADFVSQKWGYRGDKAGSWVELELSTEEAPGRRGVATVILGYLRRQAGSEAGSKFQLAAVMVAHTPVVLSSYDRQAADLGKLVDR</sequence>
<reference evidence="4" key="1">
    <citation type="submission" date="2020-11" db="EMBL/GenBank/DDBJ databases">
        <title>Chlorella ohadii genome sequencing and assembly.</title>
        <authorList>
            <person name="Murik O."/>
            <person name="Treves H."/>
            <person name="Kedem I."/>
            <person name="Shotland Y."/>
            <person name="Kaplan A."/>
        </authorList>
    </citation>
    <scope>NUCLEOTIDE SEQUENCE</scope>
    <source>
        <strain evidence="4">1</strain>
    </source>
</reference>
<comment type="caution">
    <text evidence="4">The sequence shown here is derived from an EMBL/GenBank/DDBJ whole genome shotgun (WGS) entry which is preliminary data.</text>
</comment>
<dbReference type="PANTHER" id="PTHR34407:SF1">
    <property type="entry name" value="SGNH HYDROLASE-TYPE ESTERASE DOMAIN-CONTAINING PROTEIN"/>
    <property type="match status" value="1"/>
</dbReference>
<feature type="region of interest" description="Disordered" evidence="1">
    <location>
        <begin position="46"/>
        <end position="87"/>
    </location>
</feature>
<dbReference type="InterPro" id="IPR013830">
    <property type="entry name" value="SGNH_hydro"/>
</dbReference>
<keyword evidence="2" id="KW-0732">Signal</keyword>
<accession>A0AAD5DKF9</accession>
<proteinExistence type="predicted"/>
<feature type="chain" id="PRO_5042023220" description="SGNH hydrolase-type esterase domain-containing protein" evidence="2">
    <location>
        <begin position="32"/>
        <end position="529"/>
    </location>
</feature>
<evidence type="ECO:0000256" key="2">
    <source>
        <dbReference type="SAM" id="SignalP"/>
    </source>
</evidence>
<feature type="domain" description="SGNH hydrolase-type esterase" evidence="3">
    <location>
        <begin position="145"/>
        <end position="348"/>
    </location>
</feature>
<keyword evidence="5" id="KW-1185">Reference proteome</keyword>
<protein>
    <recommendedName>
        <fullName evidence="3">SGNH hydrolase-type esterase domain-containing protein</fullName>
    </recommendedName>
</protein>
<feature type="signal peptide" evidence="2">
    <location>
        <begin position="1"/>
        <end position="31"/>
    </location>
</feature>
<dbReference type="InterPro" id="IPR036514">
    <property type="entry name" value="SGNH_hydro_sf"/>
</dbReference>
<evidence type="ECO:0000256" key="1">
    <source>
        <dbReference type="SAM" id="MobiDB-lite"/>
    </source>
</evidence>
<dbReference type="SUPFAM" id="SSF52266">
    <property type="entry name" value="SGNH hydrolase"/>
    <property type="match status" value="1"/>
</dbReference>
<organism evidence="4 5">
    <name type="scientific">Chlorella ohadii</name>
    <dbReference type="NCBI Taxonomy" id="2649997"/>
    <lineage>
        <taxon>Eukaryota</taxon>
        <taxon>Viridiplantae</taxon>
        <taxon>Chlorophyta</taxon>
        <taxon>core chlorophytes</taxon>
        <taxon>Trebouxiophyceae</taxon>
        <taxon>Chlorellales</taxon>
        <taxon>Chlorellaceae</taxon>
        <taxon>Chlorella clade</taxon>
        <taxon>Chlorella</taxon>
    </lineage>
</organism>
<evidence type="ECO:0000313" key="4">
    <source>
        <dbReference type="EMBL" id="KAI7839277.1"/>
    </source>
</evidence>
<name>A0AAD5DKF9_9CHLO</name>
<dbReference type="CDD" id="cd00229">
    <property type="entry name" value="SGNH_hydrolase"/>
    <property type="match status" value="1"/>
</dbReference>
<dbReference type="PANTHER" id="PTHR34407">
    <property type="entry name" value="EXPRESSED PROTEIN"/>
    <property type="match status" value="1"/>
</dbReference>
<evidence type="ECO:0000313" key="5">
    <source>
        <dbReference type="Proteomes" id="UP001205105"/>
    </source>
</evidence>
<dbReference type="Pfam" id="PF13472">
    <property type="entry name" value="Lipase_GDSL_2"/>
    <property type="match status" value="1"/>
</dbReference>